<evidence type="ECO:0000313" key="1">
    <source>
        <dbReference type="EMBL" id="RZU42341.1"/>
    </source>
</evidence>
<accession>A0A4Q7YYK3</accession>
<dbReference type="Proteomes" id="UP000292958">
    <property type="component" value="Unassembled WGS sequence"/>
</dbReference>
<sequence length="96" mass="10752">MARILARAAMWLLLVAGAVWASDWLIWQGRVIAGGGYGVVSVDRFVVASLKGNKEEYYPDGRVEVRCTRSLLPEGLPQAGGKPCWWVERNPVYFDR</sequence>
<evidence type="ECO:0000313" key="2">
    <source>
        <dbReference type="Proteomes" id="UP000292958"/>
    </source>
</evidence>
<proteinExistence type="predicted"/>
<dbReference type="EMBL" id="SHKW01000001">
    <property type="protein sequence ID" value="RZU42341.1"/>
    <property type="molecule type" value="Genomic_DNA"/>
</dbReference>
<dbReference type="RefSeq" id="WP_242618050.1">
    <property type="nucleotide sequence ID" value="NZ_SHKW01000001.1"/>
</dbReference>
<comment type="caution">
    <text evidence="1">The sequence shown here is derived from an EMBL/GenBank/DDBJ whole genome shotgun (WGS) entry which is preliminary data.</text>
</comment>
<gene>
    <name evidence="1" type="ORF">BDD14_3906</name>
</gene>
<protein>
    <submittedName>
        <fullName evidence="1">Uncharacterized protein</fullName>
    </submittedName>
</protein>
<name>A0A4Q7YYK3_9BACT</name>
<reference evidence="1 2" key="1">
    <citation type="submission" date="2019-02" db="EMBL/GenBank/DDBJ databases">
        <title>Genomic Encyclopedia of Archaeal and Bacterial Type Strains, Phase II (KMG-II): from individual species to whole genera.</title>
        <authorList>
            <person name="Goeker M."/>
        </authorList>
    </citation>
    <scope>NUCLEOTIDE SEQUENCE [LARGE SCALE GENOMIC DNA]</scope>
    <source>
        <strain evidence="1 2">DSM 18101</strain>
    </source>
</reference>
<dbReference type="AlphaFoldDB" id="A0A4Q7YYK3"/>
<keyword evidence="2" id="KW-1185">Reference proteome</keyword>
<organism evidence="1 2">
    <name type="scientific">Edaphobacter modestus</name>
    <dbReference type="NCBI Taxonomy" id="388466"/>
    <lineage>
        <taxon>Bacteria</taxon>
        <taxon>Pseudomonadati</taxon>
        <taxon>Acidobacteriota</taxon>
        <taxon>Terriglobia</taxon>
        <taxon>Terriglobales</taxon>
        <taxon>Acidobacteriaceae</taxon>
        <taxon>Edaphobacter</taxon>
    </lineage>
</organism>